<keyword evidence="3" id="KW-1185">Reference proteome</keyword>
<evidence type="ECO:0000313" key="2">
    <source>
        <dbReference type="EMBL" id="MEQ2519258.1"/>
    </source>
</evidence>
<dbReference type="EMBL" id="JBBMFA010000045">
    <property type="protein sequence ID" value="MEQ2519258.1"/>
    <property type="molecule type" value="Genomic_DNA"/>
</dbReference>
<accession>A0ABV1GBQ3</accession>
<dbReference type="RefSeq" id="WP_349214608.1">
    <property type="nucleotide sequence ID" value="NZ_JBBMFA010000045.1"/>
</dbReference>
<name>A0ABV1GBQ3_9FIRM</name>
<gene>
    <name evidence="2" type="ORF">WMO24_02215</name>
</gene>
<organism evidence="2 3">
    <name type="scientific">Ruthenibacterium intestinale</name>
    <dbReference type="NCBI Taxonomy" id="3133163"/>
    <lineage>
        <taxon>Bacteria</taxon>
        <taxon>Bacillati</taxon>
        <taxon>Bacillota</taxon>
        <taxon>Clostridia</taxon>
        <taxon>Eubacteriales</taxon>
        <taxon>Oscillospiraceae</taxon>
        <taxon>Ruthenibacterium</taxon>
    </lineage>
</organism>
<dbReference type="Proteomes" id="UP001477672">
    <property type="component" value="Unassembled WGS sequence"/>
</dbReference>
<sequence>MDKNTSRILQELANAADEAKSAVHSAAAAMGEKYDSVKAGLEMNRLEIRQEAVFSDIGRVLFLIHTGKIKDTMETDEGPRSPQQVIDELLIGAEQIQQEIDAAQARMQENRPGRYCTKCGREVGEDDVYCAACGAKLAEK</sequence>
<dbReference type="InterPro" id="IPR026870">
    <property type="entry name" value="Zinc_ribbon_dom"/>
</dbReference>
<evidence type="ECO:0000259" key="1">
    <source>
        <dbReference type="Pfam" id="PF13240"/>
    </source>
</evidence>
<reference evidence="2 3" key="1">
    <citation type="submission" date="2024-03" db="EMBL/GenBank/DDBJ databases">
        <title>Human intestinal bacterial collection.</title>
        <authorList>
            <person name="Pauvert C."/>
            <person name="Hitch T.C.A."/>
            <person name="Clavel T."/>
        </authorList>
    </citation>
    <scope>NUCLEOTIDE SEQUENCE [LARGE SCALE GENOMIC DNA]</scope>
    <source>
        <strain evidence="2 3">CLA-JM-H11</strain>
    </source>
</reference>
<proteinExistence type="predicted"/>
<evidence type="ECO:0000313" key="3">
    <source>
        <dbReference type="Proteomes" id="UP001477672"/>
    </source>
</evidence>
<protein>
    <submittedName>
        <fullName evidence="2">Zinc ribbon domain-containing protein</fullName>
    </submittedName>
</protein>
<comment type="caution">
    <text evidence="2">The sequence shown here is derived from an EMBL/GenBank/DDBJ whole genome shotgun (WGS) entry which is preliminary data.</text>
</comment>
<dbReference type="Pfam" id="PF13240">
    <property type="entry name" value="Zn_Ribbon_1"/>
    <property type="match status" value="1"/>
</dbReference>
<feature type="domain" description="Zinc-ribbon" evidence="1">
    <location>
        <begin position="115"/>
        <end position="137"/>
    </location>
</feature>